<dbReference type="CDD" id="cd06261">
    <property type="entry name" value="TM_PBP2"/>
    <property type="match status" value="1"/>
</dbReference>
<dbReference type="SUPFAM" id="SSF161098">
    <property type="entry name" value="MetI-like"/>
    <property type="match status" value="1"/>
</dbReference>
<dbReference type="RefSeq" id="WP_068667783.1">
    <property type="nucleotide sequence ID" value="NZ_LYPB01000079.1"/>
</dbReference>
<dbReference type="GO" id="GO:0005886">
    <property type="term" value="C:plasma membrane"/>
    <property type="evidence" value="ECO:0007669"/>
    <property type="project" value="UniProtKB-SubCell"/>
</dbReference>
<evidence type="ECO:0000313" key="9">
    <source>
        <dbReference type="EMBL" id="OAS15847.1"/>
    </source>
</evidence>
<evidence type="ECO:0000256" key="4">
    <source>
        <dbReference type="ARBA" id="ARBA00022692"/>
    </source>
</evidence>
<feature type="transmembrane region" description="Helical" evidence="7">
    <location>
        <begin position="33"/>
        <end position="55"/>
    </location>
</feature>
<keyword evidence="5 7" id="KW-1133">Transmembrane helix</keyword>
<dbReference type="PANTHER" id="PTHR30193">
    <property type="entry name" value="ABC TRANSPORTER PERMEASE PROTEIN"/>
    <property type="match status" value="1"/>
</dbReference>
<protein>
    <submittedName>
        <fullName evidence="9">ABC transporter permease</fullName>
    </submittedName>
</protein>
<organism evidence="9 10">
    <name type="scientific">Paenibacillus oryzisoli</name>
    <dbReference type="NCBI Taxonomy" id="1850517"/>
    <lineage>
        <taxon>Bacteria</taxon>
        <taxon>Bacillati</taxon>
        <taxon>Bacillota</taxon>
        <taxon>Bacilli</taxon>
        <taxon>Bacillales</taxon>
        <taxon>Paenibacillaceae</taxon>
        <taxon>Paenibacillus</taxon>
    </lineage>
</organism>
<dbReference type="InterPro" id="IPR035906">
    <property type="entry name" value="MetI-like_sf"/>
</dbReference>
<comment type="subcellular location">
    <subcellularLocation>
        <location evidence="1 7">Cell membrane</location>
        <topology evidence="1 7">Multi-pass membrane protein</topology>
    </subcellularLocation>
</comment>
<accession>A0A198A401</accession>
<evidence type="ECO:0000256" key="6">
    <source>
        <dbReference type="ARBA" id="ARBA00023136"/>
    </source>
</evidence>
<dbReference type="InterPro" id="IPR051393">
    <property type="entry name" value="ABC_transporter_permease"/>
</dbReference>
<dbReference type="Pfam" id="PF00528">
    <property type="entry name" value="BPD_transp_1"/>
    <property type="match status" value="1"/>
</dbReference>
<sequence>MRTQPTTNSSKQEQKRFSAFNWKGWKGRWESPAAGYLFISPWLLGFLLLTLWPMIRSVYYSFTKFTLLDAPDWIGLRNYERIFTDDETFRQSLTVTLLFVVISVPLKLVTALLVAMLLNKNIKGISIYRTFIYLPSLIGSSIAVAVLWKNIFGIDGFINKFLGIFGVEGISWISSPGTALGTLIILVAWQFGSSMVIFLAGLKQIPSELYEASSVDGASKLRQFFNITLPMLSPVLLFNLVLQTIGSFQMFTQAFIITKGGPINSTYMYALYLYERAFARYDMGYASALAWILLVIIGIATALIFASSRYWVFYETEGGRKK</sequence>
<comment type="caution">
    <text evidence="9">The sequence shown here is derived from an EMBL/GenBank/DDBJ whole genome shotgun (WGS) entry which is preliminary data.</text>
</comment>
<dbReference type="STRING" id="1850517.A8708_23345"/>
<evidence type="ECO:0000256" key="1">
    <source>
        <dbReference type="ARBA" id="ARBA00004651"/>
    </source>
</evidence>
<dbReference type="PROSITE" id="PS50928">
    <property type="entry name" value="ABC_TM1"/>
    <property type="match status" value="1"/>
</dbReference>
<feature type="transmembrane region" description="Helical" evidence="7">
    <location>
        <begin position="130"/>
        <end position="148"/>
    </location>
</feature>
<keyword evidence="4 7" id="KW-0812">Transmembrane</keyword>
<feature type="transmembrane region" description="Helical" evidence="7">
    <location>
        <begin position="179"/>
        <end position="202"/>
    </location>
</feature>
<dbReference type="AlphaFoldDB" id="A0A198A401"/>
<dbReference type="InterPro" id="IPR000515">
    <property type="entry name" value="MetI-like"/>
</dbReference>
<evidence type="ECO:0000259" key="8">
    <source>
        <dbReference type="PROSITE" id="PS50928"/>
    </source>
</evidence>
<feature type="domain" description="ABC transmembrane type-1" evidence="8">
    <location>
        <begin position="93"/>
        <end position="304"/>
    </location>
</feature>
<evidence type="ECO:0000256" key="2">
    <source>
        <dbReference type="ARBA" id="ARBA00022448"/>
    </source>
</evidence>
<keyword evidence="6 7" id="KW-0472">Membrane</keyword>
<feature type="transmembrane region" description="Helical" evidence="7">
    <location>
        <begin position="288"/>
        <end position="312"/>
    </location>
</feature>
<gene>
    <name evidence="9" type="ORF">A8708_23345</name>
</gene>
<reference evidence="9 10" key="1">
    <citation type="submission" date="2016-05" db="EMBL/GenBank/DDBJ databases">
        <title>Paenibacillus sp. 1ZS3-15 nov., isolated from the rhizosphere soil.</title>
        <authorList>
            <person name="Zhang X.X."/>
            <person name="Zhang J."/>
        </authorList>
    </citation>
    <scope>NUCLEOTIDE SEQUENCE [LARGE SCALE GENOMIC DNA]</scope>
    <source>
        <strain evidence="9 10">1ZS3-15</strain>
    </source>
</reference>
<dbReference type="Gene3D" id="1.10.3720.10">
    <property type="entry name" value="MetI-like"/>
    <property type="match status" value="1"/>
</dbReference>
<dbReference type="GO" id="GO:0055085">
    <property type="term" value="P:transmembrane transport"/>
    <property type="evidence" value="ECO:0007669"/>
    <property type="project" value="InterPro"/>
</dbReference>
<dbReference type="PANTHER" id="PTHR30193:SF1">
    <property type="entry name" value="ABC TRANSPORTER PERMEASE PROTEIN YESP-RELATED"/>
    <property type="match status" value="1"/>
</dbReference>
<evidence type="ECO:0000256" key="7">
    <source>
        <dbReference type="RuleBase" id="RU363032"/>
    </source>
</evidence>
<evidence type="ECO:0000256" key="3">
    <source>
        <dbReference type="ARBA" id="ARBA00022475"/>
    </source>
</evidence>
<keyword evidence="2 7" id="KW-0813">Transport</keyword>
<keyword evidence="3" id="KW-1003">Cell membrane</keyword>
<name>A0A198A401_9BACL</name>
<evidence type="ECO:0000313" key="10">
    <source>
        <dbReference type="Proteomes" id="UP000078454"/>
    </source>
</evidence>
<dbReference type="OrthoDB" id="9788108at2"/>
<evidence type="ECO:0000256" key="5">
    <source>
        <dbReference type="ARBA" id="ARBA00022989"/>
    </source>
</evidence>
<proteinExistence type="inferred from homology"/>
<dbReference type="SUPFAM" id="SSF160964">
    <property type="entry name" value="MalF N-terminal region-like"/>
    <property type="match status" value="1"/>
</dbReference>
<feature type="transmembrane region" description="Helical" evidence="7">
    <location>
        <begin position="95"/>
        <end position="118"/>
    </location>
</feature>
<dbReference type="Proteomes" id="UP000078454">
    <property type="component" value="Unassembled WGS sequence"/>
</dbReference>
<keyword evidence="10" id="KW-1185">Reference proteome</keyword>
<comment type="similarity">
    <text evidence="7">Belongs to the binding-protein-dependent transport system permease family.</text>
</comment>
<feature type="transmembrane region" description="Helical" evidence="7">
    <location>
        <begin position="223"/>
        <end position="242"/>
    </location>
</feature>
<dbReference type="EMBL" id="LYPB01000079">
    <property type="protein sequence ID" value="OAS15847.1"/>
    <property type="molecule type" value="Genomic_DNA"/>
</dbReference>